<dbReference type="SUPFAM" id="SSF55729">
    <property type="entry name" value="Acyl-CoA N-acyltransferases (Nat)"/>
    <property type="match status" value="1"/>
</dbReference>
<gene>
    <name evidence="2" type="ORF">OEV98_03195</name>
</gene>
<sequence length="188" mass="22076">MGLEFTDIPVLETENYRLRGVTIGDAADLFMFMRDSDTMKFITPHLVKTVEEMEEKINNHLQNFLQSKEIPWVIITKETDKVIGMVRFHKLHLWHRKTEIGVAICKEYQGKGVMTEVMKELLRFGFLELKLNRIVGDIFAENIGSKKLLEKFGFHQDGILRQTDFDGVEYHDTIVYSMLKQEYVETKR</sequence>
<evidence type="ECO:0000313" key="2">
    <source>
        <dbReference type="EMBL" id="MCU9612568.1"/>
    </source>
</evidence>
<name>A0AAE3LSB7_9BACI</name>
<reference evidence="2" key="1">
    <citation type="submission" date="2022-10" db="EMBL/GenBank/DDBJ databases">
        <title>Description of Fervidibacillus gen. nov. in the family Fervidibacillaceae fam. nov. with two species, Fervidibacillus albus sp. nov., and Fervidibacillus halotolerans sp. nov., isolated from tidal flat sediments.</title>
        <authorList>
            <person name="Kwon K.K."/>
            <person name="Yang S.-H."/>
        </authorList>
    </citation>
    <scope>NUCLEOTIDE SEQUENCE</scope>
    <source>
        <strain evidence="2">JCM 19140</strain>
    </source>
</reference>
<dbReference type="CDD" id="cd04301">
    <property type="entry name" value="NAT_SF"/>
    <property type="match status" value="1"/>
</dbReference>
<protein>
    <submittedName>
        <fullName evidence="2">GNAT family N-acetyltransferase</fullName>
    </submittedName>
</protein>
<evidence type="ECO:0000259" key="1">
    <source>
        <dbReference type="PROSITE" id="PS51186"/>
    </source>
</evidence>
<dbReference type="RefSeq" id="WP_263071752.1">
    <property type="nucleotide sequence ID" value="NZ_JAOUSF010000001.1"/>
</dbReference>
<evidence type="ECO:0000313" key="3">
    <source>
        <dbReference type="Proteomes" id="UP001209318"/>
    </source>
</evidence>
<dbReference type="InterPro" id="IPR016181">
    <property type="entry name" value="Acyl_CoA_acyltransferase"/>
</dbReference>
<accession>A0AAE3LSB7</accession>
<dbReference type="Pfam" id="PF13302">
    <property type="entry name" value="Acetyltransf_3"/>
    <property type="match status" value="1"/>
</dbReference>
<keyword evidence="3" id="KW-1185">Reference proteome</keyword>
<dbReference type="Proteomes" id="UP001209318">
    <property type="component" value="Unassembled WGS sequence"/>
</dbReference>
<dbReference type="AlphaFoldDB" id="A0AAE3LSB7"/>
<comment type="caution">
    <text evidence="2">The sequence shown here is derived from an EMBL/GenBank/DDBJ whole genome shotgun (WGS) entry which is preliminary data.</text>
</comment>
<dbReference type="InterPro" id="IPR051531">
    <property type="entry name" value="N-acetyltransferase"/>
</dbReference>
<proteinExistence type="predicted"/>
<dbReference type="PROSITE" id="PS51186">
    <property type="entry name" value="GNAT"/>
    <property type="match status" value="1"/>
</dbReference>
<dbReference type="Gene3D" id="3.40.630.30">
    <property type="match status" value="1"/>
</dbReference>
<dbReference type="GO" id="GO:0016747">
    <property type="term" value="F:acyltransferase activity, transferring groups other than amino-acyl groups"/>
    <property type="evidence" value="ECO:0007669"/>
    <property type="project" value="InterPro"/>
</dbReference>
<dbReference type="InterPro" id="IPR000182">
    <property type="entry name" value="GNAT_dom"/>
</dbReference>
<dbReference type="PANTHER" id="PTHR43792">
    <property type="entry name" value="GNAT FAMILY, PUTATIVE (AFU_ORTHOLOGUE AFUA_3G00765)-RELATED-RELATED"/>
    <property type="match status" value="1"/>
</dbReference>
<feature type="domain" description="N-acetyltransferase" evidence="1">
    <location>
        <begin position="16"/>
        <end position="175"/>
    </location>
</feature>
<organism evidence="2 3">
    <name type="scientific">Perspicuibacillus lycopersici</name>
    <dbReference type="NCBI Taxonomy" id="1325689"/>
    <lineage>
        <taxon>Bacteria</taxon>
        <taxon>Bacillati</taxon>
        <taxon>Bacillota</taxon>
        <taxon>Bacilli</taxon>
        <taxon>Bacillales</taxon>
        <taxon>Bacillaceae</taxon>
        <taxon>Perspicuibacillus</taxon>
    </lineage>
</organism>
<dbReference type="EMBL" id="JAOUSF010000001">
    <property type="protein sequence ID" value="MCU9612568.1"/>
    <property type="molecule type" value="Genomic_DNA"/>
</dbReference>